<name>R9L157_9ACTN</name>
<feature type="transmembrane region" description="Helical" evidence="1">
    <location>
        <begin position="90"/>
        <end position="111"/>
    </location>
</feature>
<feature type="transmembrane region" description="Helical" evidence="1">
    <location>
        <begin position="56"/>
        <end position="78"/>
    </location>
</feature>
<evidence type="ECO:0008006" key="4">
    <source>
        <dbReference type="Google" id="ProtNLM"/>
    </source>
</evidence>
<dbReference type="GeneID" id="82190034"/>
<feature type="transmembrane region" description="Helical" evidence="1">
    <location>
        <begin position="15"/>
        <end position="36"/>
    </location>
</feature>
<gene>
    <name evidence="2" type="ORF">C811_00405</name>
</gene>
<accession>R9L157</accession>
<evidence type="ECO:0000313" key="3">
    <source>
        <dbReference type="Proteomes" id="UP000014204"/>
    </source>
</evidence>
<reference evidence="2 3" key="1">
    <citation type="submission" date="2013-04" db="EMBL/GenBank/DDBJ databases">
        <title>The Genome Sequence of Enterorhabdus caecimuris B7.</title>
        <authorList>
            <consortium name="The Broad Institute Genomics Platform"/>
            <consortium name="The Broad Institute Genome Sequencing Center for Infectious Disease"/>
            <person name="Earl A."/>
            <person name="Xavier R."/>
            <person name="Elson C."/>
            <person name="Duck W."/>
            <person name="Walker B."/>
            <person name="Young S."/>
            <person name="Zeng Q."/>
            <person name="Gargeya S."/>
            <person name="Fitzgerald M."/>
            <person name="Haas B."/>
            <person name="Abouelleil A."/>
            <person name="Allen A.W."/>
            <person name="Alvarado L."/>
            <person name="Arachchi H.M."/>
            <person name="Berlin A.M."/>
            <person name="Chapman S.B."/>
            <person name="Gainer-Dewar J."/>
            <person name="Goldberg J."/>
            <person name="Griggs A."/>
            <person name="Gujja S."/>
            <person name="Hansen M."/>
            <person name="Howarth C."/>
            <person name="Imamovic A."/>
            <person name="Ireland A."/>
            <person name="Larimer J."/>
            <person name="McCowan C."/>
            <person name="Murphy C."/>
            <person name="Pearson M."/>
            <person name="Poon T.W."/>
            <person name="Priest M."/>
            <person name="Roberts A."/>
            <person name="Saif S."/>
            <person name="Shea T."/>
            <person name="Sisk P."/>
            <person name="Sykes S."/>
            <person name="Wortman J."/>
            <person name="Nusbaum C."/>
            <person name="Birren B."/>
        </authorList>
    </citation>
    <scope>NUCLEOTIDE SEQUENCE [LARGE SCALE GENOMIC DNA]</scope>
    <source>
        <strain evidence="2 3">B7</strain>
    </source>
</reference>
<keyword evidence="1" id="KW-1133">Transmembrane helix</keyword>
<organism evidence="2 3">
    <name type="scientific">Adlercreutzia caecimuris B7</name>
    <dbReference type="NCBI Taxonomy" id="1235794"/>
    <lineage>
        <taxon>Bacteria</taxon>
        <taxon>Bacillati</taxon>
        <taxon>Actinomycetota</taxon>
        <taxon>Coriobacteriia</taxon>
        <taxon>Eggerthellales</taxon>
        <taxon>Eggerthellaceae</taxon>
        <taxon>Adlercreutzia</taxon>
    </lineage>
</organism>
<keyword evidence="3" id="KW-1185">Reference proteome</keyword>
<dbReference type="HOGENOM" id="CLU_1945394_0_0_11"/>
<dbReference type="AlphaFoldDB" id="R9L157"/>
<dbReference type="Proteomes" id="UP000014204">
    <property type="component" value="Unassembled WGS sequence"/>
</dbReference>
<keyword evidence="1" id="KW-0812">Transmembrane</keyword>
<keyword evidence="1" id="KW-0472">Membrane</keyword>
<proteinExistence type="predicted"/>
<comment type="caution">
    <text evidence="2">The sequence shown here is derived from an EMBL/GenBank/DDBJ whole genome shotgun (WGS) entry which is preliminary data.</text>
</comment>
<evidence type="ECO:0000256" key="1">
    <source>
        <dbReference type="SAM" id="Phobius"/>
    </source>
</evidence>
<sequence>MKESLEKRIENEGRLLLGIVGIVLVFLVLLALVPVARMPVAPIAALLVFFTEGPGFIALLLLCLTAWLLSTYVFLEIIRSKGYFRKKGGGWLWFIGVFATPIVPGIIAIALPEKTSDEGPVVSDDLPDF</sequence>
<dbReference type="EMBL" id="ASSY01000005">
    <property type="protein sequence ID" value="EOS52375.1"/>
    <property type="molecule type" value="Genomic_DNA"/>
</dbReference>
<protein>
    <recommendedName>
        <fullName evidence="4">Cardiolipin synthase N-terminal domain-containing protein</fullName>
    </recommendedName>
</protein>
<evidence type="ECO:0000313" key="2">
    <source>
        <dbReference type="EMBL" id="EOS52375.1"/>
    </source>
</evidence>
<dbReference type="STRING" id="1235794.C811_00405"/>
<dbReference type="RefSeq" id="WP_016308639.1">
    <property type="nucleotide sequence ID" value="NZ_KE159646.1"/>
</dbReference>
<dbReference type="OrthoDB" id="9554446at2"/>